<gene>
    <name evidence="1" type="ORF">ACFPQ3_06310</name>
</gene>
<dbReference type="SUPFAM" id="SSF53474">
    <property type="entry name" value="alpha/beta-Hydrolases"/>
    <property type="match status" value="1"/>
</dbReference>
<organism evidence="1 2">
    <name type="scientific">Streptococcus caledonicus</name>
    <dbReference type="NCBI Taxonomy" id="2614158"/>
    <lineage>
        <taxon>Bacteria</taxon>
        <taxon>Bacillati</taxon>
        <taxon>Bacillota</taxon>
        <taxon>Bacilli</taxon>
        <taxon>Lactobacillales</taxon>
        <taxon>Streptococcaceae</taxon>
        <taxon>Streptococcus</taxon>
    </lineage>
</organism>
<dbReference type="InterPro" id="IPR029058">
    <property type="entry name" value="AB_hydrolase_fold"/>
</dbReference>
<evidence type="ECO:0000313" key="1">
    <source>
        <dbReference type="EMBL" id="MFC5631194.1"/>
    </source>
</evidence>
<keyword evidence="1" id="KW-0378">Hydrolase</keyword>
<evidence type="ECO:0000313" key="2">
    <source>
        <dbReference type="Proteomes" id="UP001596110"/>
    </source>
</evidence>
<comment type="caution">
    <text evidence="1">The sequence shown here is derived from an EMBL/GenBank/DDBJ whole genome shotgun (WGS) entry which is preliminary data.</text>
</comment>
<dbReference type="PANTHER" id="PTHR47751">
    <property type="entry name" value="SUPERFAMILY HYDROLASE, PUTATIVE (AFU_ORTHOLOGUE AFUA_2G16580)-RELATED"/>
    <property type="match status" value="1"/>
</dbReference>
<dbReference type="RefSeq" id="WP_156805307.1">
    <property type="nucleotide sequence ID" value="NZ_JBHSOJ010000016.1"/>
</dbReference>
<proteinExistence type="predicted"/>
<protein>
    <submittedName>
        <fullName evidence="1">Alpha/beta hydrolase</fullName>
    </submittedName>
</protein>
<dbReference type="Gene3D" id="3.40.50.1820">
    <property type="entry name" value="alpha/beta hydrolase"/>
    <property type="match status" value="1"/>
</dbReference>
<dbReference type="GO" id="GO:0016787">
    <property type="term" value="F:hydrolase activity"/>
    <property type="evidence" value="ECO:0007669"/>
    <property type="project" value="UniProtKB-KW"/>
</dbReference>
<accession>A0ABW0UFU7</accession>
<dbReference type="InterPro" id="IPR051411">
    <property type="entry name" value="Polyketide_trans_af380"/>
</dbReference>
<keyword evidence="2" id="KW-1185">Reference proteome</keyword>
<sequence length="335" mass="37264">MTKTFETYSNIQSQNIRFRNRFGIEVAGDLYLPVGYETQKNPAIVVSGPFGAVKEQVSGLYAQEFAKNGFVALAFDPSFTGESGGAVRNVAEPVMFTEDYSAAVDYFGTLPYVDRERIGAQAICGLSGMALTAAGADTRIKAVATTSMYDMSKSMYLGYRNGYTDEQRAKLREHVSQQRWVDVDNGASETGHYSSGYHELGFNADGCIVTGESLFPEKLPEDADPVSKAFFDYYCTPRGYHERSINSTAAWTATTPMSFYEFPLCHNIKDISPRPVLFVTGENAHSRYHSEEAYEAANEPKELLIVPNADHVDLYDQKDKIPFDKLVAFFTENLK</sequence>
<dbReference type="PANTHER" id="PTHR47751:SF1">
    <property type="entry name" value="SUPERFAMILY HYDROLASE, PUTATIVE (AFU_ORTHOLOGUE AFUA_2G16580)-RELATED"/>
    <property type="match status" value="1"/>
</dbReference>
<dbReference type="Proteomes" id="UP001596110">
    <property type="component" value="Unassembled WGS sequence"/>
</dbReference>
<name>A0ABW0UFU7_9STRE</name>
<dbReference type="Gene3D" id="1.10.10.800">
    <property type="match status" value="1"/>
</dbReference>
<reference evidence="2" key="1">
    <citation type="journal article" date="2019" name="Int. J. Syst. Evol. Microbiol.">
        <title>The Global Catalogue of Microorganisms (GCM) 10K type strain sequencing project: providing services to taxonomists for standard genome sequencing and annotation.</title>
        <authorList>
            <consortium name="The Broad Institute Genomics Platform"/>
            <consortium name="The Broad Institute Genome Sequencing Center for Infectious Disease"/>
            <person name="Wu L."/>
            <person name="Ma J."/>
        </authorList>
    </citation>
    <scope>NUCLEOTIDE SEQUENCE [LARGE SCALE GENOMIC DNA]</scope>
    <source>
        <strain evidence="2">DT43</strain>
    </source>
</reference>
<dbReference type="EMBL" id="JBHSOJ010000016">
    <property type="protein sequence ID" value="MFC5631194.1"/>
    <property type="molecule type" value="Genomic_DNA"/>
</dbReference>